<reference evidence="1" key="1">
    <citation type="submission" date="2021-07" db="EMBL/GenBank/DDBJ databases">
        <title>Genome Resource of American Ginseng Black Spot Pathogen Alternaria panax.</title>
        <authorList>
            <person name="Qiu C."/>
            <person name="Wang W."/>
            <person name="Liu Z."/>
        </authorList>
    </citation>
    <scope>NUCLEOTIDE SEQUENCE</scope>
    <source>
        <strain evidence="1">BNCC115425</strain>
    </source>
</reference>
<gene>
    <name evidence="1" type="ORF">G6011_00009</name>
</gene>
<evidence type="ECO:0000313" key="1">
    <source>
        <dbReference type="EMBL" id="KAG9185018.1"/>
    </source>
</evidence>
<accession>A0AAD4F7Y2</accession>
<organism evidence="1 2">
    <name type="scientific">Alternaria panax</name>
    <dbReference type="NCBI Taxonomy" id="48097"/>
    <lineage>
        <taxon>Eukaryota</taxon>
        <taxon>Fungi</taxon>
        <taxon>Dikarya</taxon>
        <taxon>Ascomycota</taxon>
        <taxon>Pezizomycotina</taxon>
        <taxon>Dothideomycetes</taxon>
        <taxon>Pleosporomycetidae</taxon>
        <taxon>Pleosporales</taxon>
        <taxon>Pleosporineae</taxon>
        <taxon>Pleosporaceae</taxon>
        <taxon>Alternaria</taxon>
        <taxon>Alternaria sect. Panax</taxon>
    </lineage>
</organism>
<protein>
    <submittedName>
        <fullName evidence="1">Uncharacterized protein</fullName>
    </submittedName>
</protein>
<dbReference type="Proteomes" id="UP001199106">
    <property type="component" value="Unassembled WGS sequence"/>
</dbReference>
<proteinExistence type="predicted"/>
<dbReference type="AlphaFoldDB" id="A0AAD4F7Y2"/>
<comment type="caution">
    <text evidence="1">The sequence shown here is derived from an EMBL/GenBank/DDBJ whole genome shotgun (WGS) entry which is preliminary data.</text>
</comment>
<keyword evidence="2" id="KW-1185">Reference proteome</keyword>
<name>A0AAD4F7Y2_9PLEO</name>
<evidence type="ECO:0000313" key="2">
    <source>
        <dbReference type="Proteomes" id="UP001199106"/>
    </source>
</evidence>
<sequence>MVSYLIPFAKFGDTHYTEFDDPRKLFKKDTFPENIDIAADEGQDVHKACALQIEVTRTGKLKISHYVVVLVNARKRIVRIPAGKFKKIGNHKSIVDDAEVVLSSFTTWYEKRRTYTKEYSHVKLPCYPQPEFMYLNNKLIWKAPEPDWCESVNTTPESGHLKKRVALRFPPLEPVNPRDRYEGEPKPWV</sequence>
<dbReference type="EMBL" id="JAANER010000012">
    <property type="protein sequence ID" value="KAG9185018.1"/>
    <property type="molecule type" value="Genomic_DNA"/>
</dbReference>